<comment type="subcellular location">
    <subcellularLocation>
        <location evidence="6">Cell membrane</location>
        <topology evidence="6">Multi-pass membrane protein</topology>
    </subcellularLocation>
    <subcellularLocation>
        <location evidence="1">Membrane</location>
        <topology evidence="1">Multi-pass membrane protein</topology>
    </subcellularLocation>
</comment>
<name>A0A3A4ANE9_9ACTN</name>
<dbReference type="OrthoDB" id="9255971at2"/>
<evidence type="ECO:0000256" key="2">
    <source>
        <dbReference type="ARBA" id="ARBA00022692"/>
    </source>
</evidence>
<dbReference type="InterPro" id="IPR013525">
    <property type="entry name" value="ABC2_TM"/>
</dbReference>
<dbReference type="EMBL" id="QZEY01000021">
    <property type="protein sequence ID" value="RJL22848.1"/>
    <property type="molecule type" value="Genomic_DNA"/>
</dbReference>
<evidence type="ECO:0000256" key="3">
    <source>
        <dbReference type="ARBA" id="ARBA00022989"/>
    </source>
</evidence>
<feature type="transmembrane region" description="Helical" evidence="6">
    <location>
        <begin position="160"/>
        <end position="180"/>
    </location>
</feature>
<dbReference type="PROSITE" id="PS51012">
    <property type="entry name" value="ABC_TM2"/>
    <property type="match status" value="1"/>
</dbReference>
<feature type="transmembrane region" description="Helical" evidence="6">
    <location>
        <begin position="12"/>
        <end position="32"/>
    </location>
</feature>
<dbReference type="PANTHER" id="PTHR43229">
    <property type="entry name" value="NODULATION PROTEIN J"/>
    <property type="match status" value="1"/>
</dbReference>
<feature type="domain" description="ABC transmembrane type-2" evidence="7">
    <location>
        <begin position="12"/>
        <end position="242"/>
    </location>
</feature>
<keyword evidence="9" id="KW-1185">Reference proteome</keyword>
<organism evidence="8 9">
    <name type="scientific">Bailinhaonella thermotolerans</name>
    <dbReference type="NCBI Taxonomy" id="1070861"/>
    <lineage>
        <taxon>Bacteria</taxon>
        <taxon>Bacillati</taxon>
        <taxon>Actinomycetota</taxon>
        <taxon>Actinomycetes</taxon>
        <taxon>Streptosporangiales</taxon>
        <taxon>Streptosporangiaceae</taxon>
        <taxon>Bailinhaonella</taxon>
    </lineage>
</organism>
<dbReference type="GO" id="GO:0046677">
    <property type="term" value="P:response to antibiotic"/>
    <property type="evidence" value="ECO:0007669"/>
    <property type="project" value="UniProtKB-KW"/>
</dbReference>
<proteinExistence type="inferred from homology"/>
<dbReference type="Pfam" id="PF01061">
    <property type="entry name" value="ABC2_membrane"/>
    <property type="match status" value="1"/>
</dbReference>
<gene>
    <name evidence="8" type="ORF">D5H75_35190</name>
</gene>
<dbReference type="InterPro" id="IPR051784">
    <property type="entry name" value="Nod_factor_ABC_transporter"/>
</dbReference>
<dbReference type="PIRSF" id="PIRSF006648">
    <property type="entry name" value="DrrB"/>
    <property type="match status" value="1"/>
</dbReference>
<feature type="transmembrane region" description="Helical" evidence="6">
    <location>
        <begin position="217"/>
        <end position="235"/>
    </location>
</feature>
<evidence type="ECO:0000313" key="8">
    <source>
        <dbReference type="EMBL" id="RJL22848.1"/>
    </source>
</evidence>
<dbReference type="InterPro" id="IPR047817">
    <property type="entry name" value="ABC2_TM_bact-type"/>
</dbReference>
<accession>A0A3A4ANE9</accession>
<keyword evidence="6" id="KW-1003">Cell membrane</keyword>
<protein>
    <recommendedName>
        <fullName evidence="6">Transport permease protein</fullName>
    </recommendedName>
</protein>
<feature type="transmembrane region" description="Helical" evidence="6">
    <location>
        <begin position="47"/>
        <end position="71"/>
    </location>
</feature>
<sequence>MRGLRAMARQPAFLVVSLVQPLVWLLLFGRLFERVAELPGFGGGSYIAYLVPGVVVMTVVFSAGWAGMAFIDDMGRGILDRLLTTPARRGAFMVGTLAYQACSGVVQALAIFVMGLALGASYAGGAAGVAVTLAAVVLLTAAFSSLSNALALLVRTRESLIGASQFLALPLTFTSSAFMAPDAAPGWIRAASAVNPVDWAVTASREALSAAPDWRAVLLRLAWLAALSLVLGFLATRAFRAYQRSV</sequence>
<dbReference type="GO" id="GO:0140359">
    <property type="term" value="F:ABC-type transporter activity"/>
    <property type="evidence" value="ECO:0007669"/>
    <property type="project" value="InterPro"/>
</dbReference>
<comment type="caution">
    <text evidence="8">The sequence shown here is derived from an EMBL/GenBank/DDBJ whole genome shotgun (WGS) entry which is preliminary data.</text>
</comment>
<evidence type="ECO:0000259" key="7">
    <source>
        <dbReference type="PROSITE" id="PS51012"/>
    </source>
</evidence>
<dbReference type="AlphaFoldDB" id="A0A3A4ANE9"/>
<keyword evidence="2 6" id="KW-0812">Transmembrane</keyword>
<dbReference type="GO" id="GO:0043190">
    <property type="term" value="C:ATP-binding cassette (ABC) transporter complex"/>
    <property type="evidence" value="ECO:0007669"/>
    <property type="project" value="InterPro"/>
</dbReference>
<evidence type="ECO:0000256" key="1">
    <source>
        <dbReference type="ARBA" id="ARBA00004141"/>
    </source>
</evidence>
<evidence type="ECO:0000256" key="4">
    <source>
        <dbReference type="ARBA" id="ARBA00023136"/>
    </source>
</evidence>
<evidence type="ECO:0000256" key="5">
    <source>
        <dbReference type="ARBA" id="ARBA00023251"/>
    </source>
</evidence>
<feature type="transmembrane region" description="Helical" evidence="6">
    <location>
        <begin position="92"/>
        <end position="120"/>
    </location>
</feature>
<dbReference type="PANTHER" id="PTHR43229:SF2">
    <property type="entry name" value="NODULATION PROTEIN J"/>
    <property type="match status" value="1"/>
</dbReference>
<dbReference type="InterPro" id="IPR000412">
    <property type="entry name" value="ABC_2_transport"/>
</dbReference>
<comment type="similarity">
    <text evidence="6">Belongs to the ABC-2 integral membrane protein family.</text>
</comment>
<dbReference type="Proteomes" id="UP000265768">
    <property type="component" value="Unassembled WGS sequence"/>
</dbReference>
<keyword evidence="5" id="KW-0046">Antibiotic resistance</keyword>
<evidence type="ECO:0000256" key="6">
    <source>
        <dbReference type="RuleBase" id="RU361157"/>
    </source>
</evidence>
<feature type="transmembrane region" description="Helical" evidence="6">
    <location>
        <begin position="126"/>
        <end position="153"/>
    </location>
</feature>
<reference evidence="8 9" key="1">
    <citation type="submission" date="2018-09" db="EMBL/GenBank/DDBJ databases">
        <title>YIM 75507 draft genome.</title>
        <authorList>
            <person name="Tang S."/>
            <person name="Feng Y."/>
        </authorList>
    </citation>
    <scope>NUCLEOTIDE SEQUENCE [LARGE SCALE GENOMIC DNA]</scope>
    <source>
        <strain evidence="8 9">YIM 75507</strain>
    </source>
</reference>
<keyword evidence="6" id="KW-0813">Transport</keyword>
<keyword evidence="3 6" id="KW-1133">Transmembrane helix</keyword>
<keyword evidence="4 6" id="KW-0472">Membrane</keyword>
<evidence type="ECO:0000313" key="9">
    <source>
        <dbReference type="Proteomes" id="UP000265768"/>
    </source>
</evidence>